<dbReference type="GO" id="GO:0031146">
    <property type="term" value="P:SCF-dependent proteasomal ubiquitin-dependent protein catabolic process"/>
    <property type="evidence" value="ECO:0007669"/>
    <property type="project" value="TreeGrafter"/>
</dbReference>
<dbReference type="InterPro" id="IPR001810">
    <property type="entry name" value="F-box_dom"/>
</dbReference>
<evidence type="ECO:0000256" key="1">
    <source>
        <dbReference type="ARBA" id="ARBA00022786"/>
    </source>
</evidence>
<dbReference type="EMBL" id="HBUF01327069">
    <property type="protein sequence ID" value="CAG6696060.1"/>
    <property type="molecule type" value="Transcribed_RNA"/>
</dbReference>
<dbReference type="PROSITE" id="PS50181">
    <property type="entry name" value="FBOX"/>
    <property type="match status" value="1"/>
</dbReference>
<proteinExistence type="predicted"/>
<dbReference type="EMBL" id="HBUF01327071">
    <property type="protein sequence ID" value="CAG6696063.1"/>
    <property type="molecule type" value="Transcribed_RNA"/>
</dbReference>
<dbReference type="SMART" id="SM00367">
    <property type="entry name" value="LRR_CC"/>
    <property type="match status" value="7"/>
</dbReference>
<keyword evidence="1" id="KW-0833">Ubl conjugation pathway</keyword>
<dbReference type="GO" id="GO:0019005">
    <property type="term" value="C:SCF ubiquitin ligase complex"/>
    <property type="evidence" value="ECO:0007669"/>
    <property type="project" value="TreeGrafter"/>
</dbReference>
<evidence type="ECO:0000259" key="3">
    <source>
        <dbReference type="PROSITE" id="PS50181"/>
    </source>
</evidence>
<dbReference type="InterPro" id="IPR001611">
    <property type="entry name" value="Leu-rich_rpt"/>
</dbReference>
<sequence>MCNNELGEKYNIHQRMGDLSEFTDGDGLDSNPTKDNITIYKQYVQDVLDFSSQYGSDISISYTAYNILGKPSKYPDYGDFPQTFVVRTYGKWWNEAPSRPVPIMPQNFGPIVSQDYIDLSFEVAVFPFSVRIYETYNPGSVVRIWAGDRCGRWKVLWEGAPQAVSTGSRVFRPRIKPINFPTKLIRLEFDQSSLDYYTELDAVLLVGTREPISPDSPLFTSGGGGEYNYRQQSGGGGGGDRESRKVNMTPFHNLVVRDLDRILQTLELDPRTTTPLSLSPPPPSPPPPPAVMNSDVTRCRNGRFSILPDEVVLHILSHLDLLSLYRVSQLNVHLNRLATDPTLYVGVSLRPYWPRVNSACLSGLAQRAPLLQRLDLGWCGNYGTVDVRAFTRLIDECGKLLTHLRLDCCKFVDNVCVERIAQACRNLKELTLRNCSKIDSKGFAHLATISTLERLDLYRTSIETQPLVNILRNSPRLKHINLGSCVKVSSMDEVAQALGEYNLHLISVDFWKTYSLTPVGVRAIARCTKLEEVDFGWCLGVSIPGDCLSLLAASCPGLRKLFMVALRGILDKDLDPFIQNCRRLEQVDLLGVRSISQEVCLRFLSNCPHLRLLDVSFCDHISEADVQEWRLRFPLVSIKRSFQNENYNGILPIAY</sequence>
<dbReference type="InterPro" id="IPR006553">
    <property type="entry name" value="Leu-rich_rpt_Cys-con_subtyp"/>
</dbReference>
<reference evidence="4" key="1">
    <citation type="submission" date="2021-05" db="EMBL/GenBank/DDBJ databases">
        <authorList>
            <person name="Alioto T."/>
            <person name="Alioto T."/>
            <person name="Gomez Garrido J."/>
        </authorList>
    </citation>
    <scope>NUCLEOTIDE SEQUENCE</scope>
</reference>
<dbReference type="AlphaFoldDB" id="A0A8D8XHW1"/>
<feature type="compositionally biased region" description="Pro residues" evidence="2">
    <location>
        <begin position="278"/>
        <end position="290"/>
    </location>
</feature>
<protein>
    <submittedName>
        <fullName evidence="4">F-box/LRR-repeat protein 4</fullName>
    </submittedName>
</protein>
<dbReference type="PANTHER" id="PTHR13318">
    <property type="entry name" value="PARTNER OF PAIRED, ISOFORM B-RELATED"/>
    <property type="match status" value="1"/>
</dbReference>
<dbReference type="PANTHER" id="PTHR13318:SF152">
    <property type="entry name" value="F-BOX_LRR-REPEAT PROTEIN 4"/>
    <property type="match status" value="1"/>
</dbReference>
<dbReference type="InterPro" id="IPR032675">
    <property type="entry name" value="LRR_dom_sf"/>
</dbReference>
<dbReference type="InterPro" id="IPR036047">
    <property type="entry name" value="F-box-like_dom_sf"/>
</dbReference>
<feature type="domain" description="F-box" evidence="3">
    <location>
        <begin position="301"/>
        <end position="347"/>
    </location>
</feature>
<dbReference type="SUPFAM" id="SSF52047">
    <property type="entry name" value="RNI-like"/>
    <property type="match status" value="1"/>
</dbReference>
<feature type="region of interest" description="Disordered" evidence="2">
    <location>
        <begin position="271"/>
        <end position="291"/>
    </location>
</feature>
<evidence type="ECO:0000313" key="4">
    <source>
        <dbReference type="EMBL" id="CAG6696063.1"/>
    </source>
</evidence>
<dbReference type="Gene3D" id="1.20.1280.50">
    <property type="match status" value="1"/>
</dbReference>
<dbReference type="SUPFAM" id="SSF81383">
    <property type="entry name" value="F-box domain"/>
    <property type="match status" value="1"/>
</dbReference>
<organism evidence="4">
    <name type="scientific">Cacopsylla melanoneura</name>
    <dbReference type="NCBI Taxonomy" id="428564"/>
    <lineage>
        <taxon>Eukaryota</taxon>
        <taxon>Metazoa</taxon>
        <taxon>Ecdysozoa</taxon>
        <taxon>Arthropoda</taxon>
        <taxon>Hexapoda</taxon>
        <taxon>Insecta</taxon>
        <taxon>Pterygota</taxon>
        <taxon>Neoptera</taxon>
        <taxon>Paraneoptera</taxon>
        <taxon>Hemiptera</taxon>
        <taxon>Sternorrhyncha</taxon>
        <taxon>Psylloidea</taxon>
        <taxon>Psyllidae</taxon>
        <taxon>Psyllinae</taxon>
        <taxon>Cacopsylla</taxon>
    </lineage>
</organism>
<dbReference type="Gene3D" id="3.80.10.10">
    <property type="entry name" value="Ribonuclease Inhibitor"/>
    <property type="match status" value="3"/>
</dbReference>
<dbReference type="Pfam" id="PF12937">
    <property type="entry name" value="F-box-like"/>
    <property type="match status" value="1"/>
</dbReference>
<evidence type="ECO:0000256" key="2">
    <source>
        <dbReference type="SAM" id="MobiDB-lite"/>
    </source>
</evidence>
<dbReference type="EMBL" id="HBUF01327070">
    <property type="protein sequence ID" value="CAG6696062.1"/>
    <property type="molecule type" value="Transcribed_RNA"/>
</dbReference>
<dbReference type="Pfam" id="PF13516">
    <property type="entry name" value="LRR_6"/>
    <property type="match status" value="1"/>
</dbReference>
<accession>A0A8D8XHW1</accession>
<name>A0A8D8XHW1_9HEMI</name>